<proteinExistence type="inferred from homology"/>
<dbReference type="SUPFAM" id="SSF48013">
    <property type="entry name" value="NusB-like"/>
    <property type="match status" value="1"/>
</dbReference>
<dbReference type="GO" id="GO:0003723">
    <property type="term" value="F:RNA binding"/>
    <property type="evidence" value="ECO:0007669"/>
    <property type="project" value="UniProtKB-KW"/>
</dbReference>
<keyword evidence="8" id="KW-1185">Reference proteome</keyword>
<keyword evidence="2" id="KW-0889">Transcription antitermination</keyword>
<sequence length="387" mass="45328">MINRRILRIKAFQALYSYYTQERARHQMAFDALDDAFLPDLSLMIAKEDQMPKLEGLKKLASLQLSEFFNEVSNSEEIPKESYLAASTAFQNYQNDIPKLQTRILSEMMDEVHQIYRRYLKQIYFIQELAQIAIWDENRRLLESPVKTAGFAKNKILAILPKWVELQNEFKKYQIGWDEEEENLIKKLFIDGILPDEAFLDYLPNAGKDFHKDSEFLIYLIKNFLLKHPMMTEYFEEKDLNWHLNKDVIKSLTSKTFKAEALEDLKIQDIALQWDEDEVYFKTLFLETLKGEVEFEKWISGQTQNWESERLATTDFIILKMALAEMIHFSSIPVKVSINEYIELAKNYSTPKSGLFINGVLDVLSAKLLNEKIIKKSGRGLIDIASK</sequence>
<dbReference type="InterPro" id="IPR006027">
    <property type="entry name" value="NusB_RsmB_TIM44"/>
</dbReference>
<dbReference type="PANTHER" id="PTHR11078">
    <property type="entry name" value="N UTILIZATION SUBSTANCE PROTEIN B-RELATED"/>
    <property type="match status" value="1"/>
</dbReference>
<evidence type="ECO:0000256" key="5">
    <source>
        <dbReference type="ARBA" id="ARBA00023163"/>
    </source>
</evidence>
<dbReference type="Gene3D" id="1.10.940.10">
    <property type="entry name" value="NusB-like"/>
    <property type="match status" value="1"/>
</dbReference>
<keyword evidence="5" id="KW-0804">Transcription</keyword>
<protein>
    <submittedName>
        <fullName evidence="7">Transcription antitermination factor NusB</fullName>
    </submittedName>
</protein>
<comment type="similarity">
    <text evidence="1">Belongs to the NusB family.</text>
</comment>
<dbReference type="NCBIfam" id="TIGR01951">
    <property type="entry name" value="nusB"/>
    <property type="match status" value="1"/>
</dbReference>
<reference evidence="7 8" key="1">
    <citation type="submission" date="2019-01" db="EMBL/GenBank/DDBJ databases">
        <authorList>
            <person name="Chen W.-M."/>
        </authorList>
    </citation>
    <scope>NUCLEOTIDE SEQUENCE [LARGE SCALE GENOMIC DNA]</scope>
    <source>
        <strain evidence="7 8">FSY-15</strain>
    </source>
</reference>
<dbReference type="GO" id="GO:0006353">
    <property type="term" value="P:DNA-templated transcription termination"/>
    <property type="evidence" value="ECO:0007669"/>
    <property type="project" value="InterPro"/>
</dbReference>
<keyword evidence="3" id="KW-0694">RNA-binding</keyword>
<name>A0A437PR44_9BACT</name>
<dbReference type="Pfam" id="PF01029">
    <property type="entry name" value="NusB"/>
    <property type="match status" value="1"/>
</dbReference>
<evidence type="ECO:0000256" key="1">
    <source>
        <dbReference type="ARBA" id="ARBA00005952"/>
    </source>
</evidence>
<dbReference type="AlphaFoldDB" id="A0A437PR44"/>
<dbReference type="InterPro" id="IPR035926">
    <property type="entry name" value="NusB-like_sf"/>
</dbReference>
<evidence type="ECO:0000259" key="6">
    <source>
        <dbReference type="Pfam" id="PF01029"/>
    </source>
</evidence>
<dbReference type="EMBL" id="SACY01000003">
    <property type="protein sequence ID" value="RVU24711.1"/>
    <property type="molecule type" value="Genomic_DNA"/>
</dbReference>
<dbReference type="RefSeq" id="WP_127803680.1">
    <property type="nucleotide sequence ID" value="NZ_SACY01000003.1"/>
</dbReference>
<keyword evidence="4" id="KW-0805">Transcription regulation</keyword>
<dbReference type="GO" id="GO:0031564">
    <property type="term" value="P:transcription antitermination"/>
    <property type="evidence" value="ECO:0007669"/>
    <property type="project" value="UniProtKB-KW"/>
</dbReference>
<dbReference type="InterPro" id="IPR011605">
    <property type="entry name" value="NusB_fam"/>
</dbReference>
<dbReference type="PANTHER" id="PTHR11078:SF3">
    <property type="entry name" value="ANTITERMINATION NUSB DOMAIN-CONTAINING PROTEIN"/>
    <property type="match status" value="1"/>
</dbReference>
<organism evidence="7 8">
    <name type="scientific">Sandaracinomonas limnophila</name>
    <dbReference type="NCBI Taxonomy" id="1862386"/>
    <lineage>
        <taxon>Bacteria</taxon>
        <taxon>Pseudomonadati</taxon>
        <taxon>Bacteroidota</taxon>
        <taxon>Cytophagia</taxon>
        <taxon>Cytophagales</taxon>
        <taxon>Flectobacillaceae</taxon>
        <taxon>Sandaracinomonas</taxon>
    </lineage>
</organism>
<dbReference type="GO" id="GO:0005829">
    <property type="term" value="C:cytosol"/>
    <property type="evidence" value="ECO:0007669"/>
    <property type="project" value="TreeGrafter"/>
</dbReference>
<dbReference type="Proteomes" id="UP000282832">
    <property type="component" value="Unassembled WGS sequence"/>
</dbReference>
<evidence type="ECO:0000313" key="7">
    <source>
        <dbReference type="EMBL" id="RVU24711.1"/>
    </source>
</evidence>
<evidence type="ECO:0000256" key="3">
    <source>
        <dbReference type="ARBA" id="ARBA00022884"/>
    </source>
</evidence>
<gene>
    <name evidence="7" type="primary">nusB</name>
    <name evidence="7" type="ORF">EOJ36_06770</name>
</gene>
<evidence type="ECO:0000313" key="8">
    <source>
        <dbReference type="Proteomes" id="UP000282832"/>
    </source>
</evidence>
<dbReference type="OrthoDB" id="9787568at2"/>
<comment type="caution">
    <text evidence="7">The sequence shown here is derived from an EMBL/GenBank/DDBJ whole genome shotgun (WGS) entry which is preliminary data.</text>
</comment>
<evidence type="ECO:0000256" key="2">
    <source>
        <dbReference type="ARBA" id="ARBA00022814"/>
    </source>
</evidence>
<evidence type="ECO:0000256" key="4">
    <source>
        <dbReference type="ARBA" id="ARBA00023015"/>
    </source>
</evidence>
<feature type="domain" description="NusB/RsmB/TIM44" evidence="6">
    <location>
        <begin position="255"/>
        <end position="363"/>
    </location>
</feature>
<accession>A0A437PR44</accession>